<dbReference type="AlphaFoldDB" id="A0A1T5FBM4"/>
<dbReference type="PANTHER" id="PTHR43685:SF2">
    <property type="entry name" value="GLYCOSYLTRANSFERASE 2-LIKE DOMAIN-CONTAINING PROTEIN"/>
    <property type="match status" value="1"/>
</dbReference>
<dbReference type="GO" id="GO:0016740">
    <property type="term" value="F:transferase activity"/>
    <property type="evidence" value="ECO:0007669"/>
    <property type="project" value="UniProtKB-KW"/>
</dbReference>
<dbReference type="RefSeq" id="WP_079704070.1">
    <property type="nucleotide sequence ID" value="NZ_FUYR01000007.1"/>
</dbReference>
<name>A0A1T5FBM4_9SPHI</name>
<dbReference type="Pfam" id="PF00535">
    <property type="entry name" value="Glycos_transf_2"/>
    <property type="match status" value="1"/>
</dbReference>
<reference evidence="3" key="1">
    <citation type="submission" date="2017-02" db="EMBL/GenBank/DDBJ databases">
        <authorList>
            <person name="Varghese N."/>
            <person name="Submissions S."/>
        </authorList>
    </citation>
    <scope>NUCLEOTIDE SEQUENCE [LARGE SCALE GENOMIC DNA]</scope>
    <source>
        <strain evidence="3">DSM 22385</strain>
    </source>
</reference>
<sequence>MNKISVITVCYNEPAEKINFTFDSVLDQEVDAIEFIVVDGGSGEETLSAIKPYLNRIDRFISEPDRGIFDAMNKGIKLATGTWISFMNVGDSFFNSQSLASLVLSNHGNAGILYGDVDKGDFGIIHSPGILRKYSLYESGICHQAMITRREVFERIGDFDLSTNLYGDSDWVARAFVAGISFFHVPEIICVYEGGGASADHTIFRKERESYLSKYFNRRQRLAYWLRSLLGKVSYRIANRDLRLPYFLAARLKVIQKK</sequence>
<dbReference type="EMBL" id="FUYR01000007">
    <property type="protein sequence ID" value="SKB93561.1"/>
    <property type="molecule type" value="Genomic_DNA"/>
</dbReference>
<evidence type="ECO:0000313" key="2">
    <source>
        <dbReference type="EMBL" id="SKB93561.1"/>
    </source>
</evidence>
<keyword evidence="3" id="KW-1185">Reference proteome</keyword>
<proteinExistence type="predicted"/>
<dbReference type="InterPro" id="IPR050834">
    <property type="entry name" value="Glycosyltransf_2"/>
</dbReference>
<accession>A0A1T5FBM4</accession>
<dbReference type="SUPFAM" id="SSF53448">
    <property type="entry name" value="Nucleotide-diphospho-sugar transferases"/>
    <property type="match status" value="1"/>
</dbReference>
<feature type="domain" description="Glycosyltransferase 2-like" evidence="1">
    <location>
        <begin position="5"/>
        <end position="104"/>
    </location>
</feature>
<dbReference type="Gene3D" id="3.90.550.10">
    <property type="entry name" value="Spore Coat Polysaccharide Biosynthesis Protein SpsA, Chain A"/>
    <property type="match status" value="1"/>
</dbReference>
<dbReference type="Proteomes" id="UP000189981">
    <property type="component" value="Unassembled WGS sequence"/>
</dbReference>
<evidence type="ECO:0000313" key="3">
    <source>
        <dbReference type="Proteomes" id="UP000189981"/>
    </source>
</evidence>
<dbReference type="OrthoDB" id="9788101at2"/>
<dbReference type="CDD" id="cd06433">
    <property type="entry name" value="GT_2_WfgS_like"/>
    <property type="match status" value="1"/>
</dbReference>
<protein>
    <submittedName>
        <fullName evidence="2">Glycosyltransferase, GT2 family</fullName>
    </submittedName>
</protein>
<keyword evidence="2" id="KW-0808">Transferase</keyword>
<gene>
    <name evidence="2" type="ORF">SAMN05661099_3572</name>
</gene>
<dbReference type="InterPro" id="IPR029044">
    <property type="entry name" value="Nucleotide-diphossugar_trans"/>
</dbReference>
<evidence type="ECO:0000259" key="1">
    <source>
        <dbReference type="Pfam" id="PF00535"/>
    </source>
</evidence>
<organism evidence="2 3">
    <name type="scientific">Daejeonella lutea</name>
    <dbReference type="NCBI Taxonomy" id="572036"/>
    <lineage>
        <taxon>Bacteria</taxon>
        <taxon>Pseudomonadati</taxon>
        <taxon>Bacteroidota</taxon>
        <taxon>Sphingobacteriia</taxon>
        <taxon>Sphingobacteriales</taxon>
        <taxon>Sphingobacteriaceae</taxon>
        <taxon>Daejeonella</taxon>
    </lineage>
</organism>
<dbReference type="InterPro" id="IPR001173">
    <property type="entry name" value="Glyco_trans_2-like"/>
</dbReference>
<dbReference type="STRING" id="572036.SAMN05661099_3572"/>
<dbReference type="PANTHER" id="PTHR43685">
    <property type="entry name" value="GLYCOSYLTRANSFERASE"/>
    <property type="match status" value="1"/>
</dbReference>